<evidence type="ECO:0000256" key="1">
    <source>
        <dbReference type="ARBA" id="ARBA00004651"/>
    </source>
</evidence>
<dbReference type="PANTHER" id="PTHR11662">
    <property type="entry name" value="SOLUTE CARRIER FAMILY 17"/>
    <property type="match status" value="1"/>
</dbReference>
<dbReference type="EMBL" id="BSTJ01000007">
    <property type="protein sequence ID" value="GLY77135.1"/>
    <property type="molecule type" value="Genomic_DNA"/>
</dbReference>
<dbReference type="InterPro" id="IPR036259">
    <property type="entry name" value="MFS_trans_sf"/>
</dbReference>
<feature type="transmembrane region" description="Helical" evidence="5">
    <location>
        <begin position="145"/>
        <end position="164"/>
    </location>
</feature>
<dbReference type="Gene3D" id="1.20.1250.20">
    <property type="entry name" value="MFS general substrate transporter like domains"/>
    <property type="match status" value="1"/>
</dbReference>
<sequence length="213" mass="22219">MPWRRALLNRTFIGCLTACLTQNALAAVVITWLPSYFHNVLGFSALSSGSLLGLPSVGGVIALFATGFIADRLVRRGVRSRRARGLFGGAVPACAGLVLVFLPWTDRPVPAIALLMLGYGGSVTVNTFTNPVLAEIVPSHQRPAIIGVMTGLGISASAFSPVVSGMLLDASTTARAGYGSVFCCFGALVAIGGITFALLVDPERDGDRTPIRD</sequence>
<dbReference type="PANTHER" id="PTHR11662:SF450">
    <property type="entry name" value="BLR1003 PROTEIN"/>
    <property type="match status" value="1"/>
</dbReference>
<dbReference type="PROSITE" id="PS50850">
    <property type="entry name" value="MFS"/>
    <property type="match status" value="1"/>
</dbReference>
<feature type="transmembrane region" description="Helical" evidence="5">
    <location>
        <begin position="86"/>
        <end position="105"/>
    </location>
</feature>
<accession>A0A9W6VQZ0</accession>
<dbReference type="InterPro" id="IPR050382">
    <property type="entry name" value="MFS_Na/Anion_cotransporter"/>
</dbReference>
<reference evidence="7" key="1">
    <citation type="submission" date="2023-03" db="EMBL/GenBank/DDBJ databases">
        <title>Actinoallomurus iriomotensis NBRC 103681.</title>
        <authorList>
            <person name="Ichikawa N."/>
            <person name="Sato H."/>
            <person name="Tonouchi N."/>
        </authorList>
    </citation>
    <scope>NUCLEOTIDE SEQUENCE</scope>
    <source>
        <strain evidence="7">NBRC 103681</strain>
    </source>
</reference>
<dbReference type="SUPFAM" id="SSF103473">
    <property type="entry name" value="MFS general substrate transporter"/>
    <property type="match status" value="1"/>
</dbReference>
<dbReference type="Proteomes" id="UP001165135">
    <property type="component" value="Unassembled WGS sequence"/>
</dbReference>
<comment type="subcellular location">
    <subcellularLocation>
        <location evidence="1">Cell membrane</location>
        <topology evidence="1">Multi-pass membrane protein</topology>
    </subcellularLocation>
</comment>
<keyword evidence="4 5" id="KW-0472">Membrane</keyword>
<dbReference type="GO" id="GO:0022857">
    <property type="term" value="F:transmembrane transporter activity"/>
    <property type="evidence" value="ECO:0007669"/>
    <property type="project" value="InterPro"/>
</dbReference>
<evidence type="ECO:0000259" key="6">
    <source>
        <dbReference type="PROSITE" id="PS50850"/>
    </source>
</evidence>
<dbReference type="AlphaFoldDB" id="A0A9W6VQZ0"/>
<organism evidence="7 8">
    <name type="scientific">Actinoallomurus iriomotensis</name>
    <dbReference type="NCBI Taxonomy" id="478107"/>
    <lineage>
        <taxon>Bacteria</taxon>
        <taxon>Bacillati</taxon>
        <taxon>Actinomycetota</taxon>
        <taxon>Actinomycetes</taxon>
        <taxon>Streptosporangiales</taxon>
        <taxon>Thermomonosporaceae</taxon>
        <taxon>Actinoallomurus</taxon>
    </lineage>
</organism>
<dbReference type="InterPro" id="IPR011701">
    <property type="entry name" value="MFS"/>
</dbReference>
<gene>
    <name evidence="7" type="ORF">Airi01_054020</name>
</gene>
<keyword evidence="3 5" id="KW-1133">Transmembrane helix</keyword>
<keyword evidence="2 5" id="KW-0812">Transmembrane</keyword>
<feature type="transmembrane region" description="Helical" evidence="5">
    <location>
        <begin position="111"/>
        <end position="133"/>
    </location>
</feature>
<feature type="domain" description="Major facilitator superfamily (MFS) profile" evidence="6">
    <location>
        <begin position="1"/>
        <end position="204"/>
    </location>
</feature>
<feature type="transmembrane region" description="Helical" evidence="5">
    <location>
        <begin position="176"/>
        <end position="200"/>
    </location>
</feature>
<evidence type="ECO:0000256" key="3">
    <source>
        <dbReference type="ARBA" id="ARBA00022989"/>
    </source>
</evidence>
<dbReference type="InterPro" id="IPR020846">
    <property type="entry name" value="MFS_dom"/>
</dbReference>
<dbReference type="GO" id="GO:0005886">
    <property type="term" value="C:plasma membrane"/>
    <property type="evidence" value="ECO:0007669"/>
    <property type="project" value="UniProtKB-SubCell"/>
</dbReference>
<evidence type="ECO:0000313" key="7">
    <source>
        <dbReference type="EMBL" id="GLY77135.1"/>
    </source>
</evidence>
<feature type="transmembrane region" description="Helical" evidence="5">
    <location>
        <begin position="50"/>
        <end position="74"/>
    </location>
</feature>
<evidence type="ECO:0000313" key="8">
    <source>
        <dbReference type="Proteomes" id="UP001165135"/>
    </source>
</evidence>
<dbReference type="Pfam" id="PF07690">
    <property type="entry name" value="MFS_1"/>
    <property type="match status" value="1"/>
</dbReference>
<comment type="caution">
    <text evidence="7">The sequence shown here is derived from an EMBL/GenBank/DDBJ whole genome shotgun (WGS) entry which is preliminary data.</text>
</comment>
<evidence type="ECO:0000256" key="2">
    <source>
        <dbReference type="ARBA" id="ARBA00022692"/>
    </source>
</evidence>
<evidence type="ECO:0000256" key="4">
    <source>
        <dbReference type="ARBA" id="ARBA00023136"/>
    </source>
</evidence>
<protein>
    <recommendedName>
        <fullName evidence="6">Major facilitator superfamily (MFS) profile domain-containing protein</fullName>
    </recommendedName>
</protein>
<name>A0A9W6VQZ0_9ACTN</name>
<evidence type="ECO:0000256" key="5">
    <source>
        <dbReference type="SAM" id="Phobius"/>
    </source>
</evidence>
<proteinExistence type="predicted"/>